<feature type="transmembrane region" description="Helical" evidence="1">
    <location>
        <begin position="66"/>
        <end position="89"/>
    </location>
</feature>
<keyword evidence="1" id="KW-0812">Transmembrane</keyword>
<evidence type="ECO:0000313" key="2">
    <source>
        <dbReference type="EMBL" id="QUX25726.1"/>
    </source>
</evidence>
<keyword evidence="3" id="KW-1185">Reference proteome</keyword>
<protein>
    <submittedName>
        <fullName evidence="2">Uncharacterized protein</fullName>
    </submittedName>
</protein>
<accession>A0ABX8BUE9</accession>
<keyword evidence="1" id="KW-0472">Membrane</keyword>
<name>A0ABX8BUE9_9ACTN</name>
<keyword evidence="1" id="KW-1133">Transmembrane helix</keyword>
<dbReference type="Proteomes" id="UP000676079">
    <property type="component" value="Chromosome"/>
</dbReference>
<sequence>MGGTVAALVVAVLSLAPPLLGAYLGLWFLLLGANIPGIALAIVALTKVPDAPEVERYLRYTWACNLAYGLLGVPVIIVVLFVFVMALTLGY</sequence>
<feature type="transmembrane region" description="Helical" evidence="1">
    <location>
        <begin position="24"/>
        <end position="45"/>
    </location>
</feature>
<gene>
    <name evidence="2" type="ORF">KGD84_03620</name>
</gene>
<reference evidence="2 3" key="1">
    <citation type="submission" date="2021-05" db="EMBL/GenBank/DDBJ databases">
        <title>Direct Submission.</title>
        <authorList>
            <person name="Li K."/>
            <person name="Gao J."/>
        </authorList>
    </citation>
    <scope>NUCLEOTIDE SEQUENCE [LARGE SCALE GENOMIC DNA]</scope>
    <source>
        <strain evidence="2 3">Mg02</strain>
    </source>
</reference>
<evidence type="ECO:0000256" key="1">
    <source>
        <dbReference type="SAM" id="Phobius"/>
    </source>
</evidence>
<organism evidence="2 3">
    <name type="scientific">Nocardiopsis changdeensis</name>
    <dbReference type="NCBI Taxonomy" id="2831969"/>
    <lineage>
        <taxon>Bacteria</taxon>
        <taxon>Bacillati</taxon>
        <taxon>Actinomycetota</taxon>
        <taxon>Actinomycetes</taxon>
        <taxon>Streptosporangiales</taxon>
        <taxon>Nocardiopsidaceae</taxon>
        <taxon>Nocardiopsis</taxon>
    </lineage>
</organism>
<evidence type="ECO:0000313" key="3">
    <source>
        <dbReference type="Proteomes" id="UP000676079"/>
    </source>
</evidence>
<proteinExistence type="predicted"/>
<dbReference type="EMBL" id="CP074133">
    <property type="protein sequence ID" value="QUX25726.1"/>
    <property type="molecule type" value="Genomic_DNA"/>
</dbReference>